<proteinExistence type="predicted"/>
<keyword evidence="1" id="KW-0251">Elongation factor</keyword>
<keyword evidence="5" id="KW-1185">Reference proteome</keyword>
<dbReference type="PANTHER" id="PTHR43636">
    <property type="entry name" value="ELONGATION FACTOR G, MITOCHONDRIAL"/>
    <property type="match status" value="1"/>
</dbReference>
<reference evidence="4" key="2">
    <citation type="submission" date="2020-11" db="EMBL/GenBank/DDBJ databases">
        <authorList>
            <person name="McCartney M.A."/>
            <person name="Auch B."/>
            <person name="Kono T."/>
            <person name="Mallez S."/>
            <person name="Becker A."/>
            <person name="Gohl D.M."/>
            <person name="Silverstein K.A.T."/>
            <person name="Koren S."/>
            <person name="Bechman K.B."/>
            <person name="Herman A."/>
            <person name="Abrahante J.E."/>
            <person name="Garbe J."/>
        </authorList>
    </citation>
    <scope>NUCLEOTIDE SEQUENCE</scope>
    <source>
        <strain evidence="4">Duluth1</strain>
        <tissue evidence="4">Whole animal</tissue>
    </source>
</reference>
<name>A0A9D4G1V7_DREPO</name>
<feature type="domain" description="Translation elongation factor EFTu-like" evidence="3">
    <location>
        <begin position="1"/>
        <end position="40"/>
    </location>
</feature>
<dbReference type="Gene3D" id="2.40.30.10">
    <property type="entry name" value="Translation factors"/>
    <property type="match status" value="1"/>
</dbReference>
<accession>A0A9D4G1V7</accession>
<comment type="caution">
    <text evidence="4">The sequence shown here is derived from an EMBL/GenBank/DDBJ whole genome shotgun (WGS) entry which is preliminary data.</text>
</comment>
<dbReference type="AlphaFoldDB" id="A0A9D4G1V7"/>
<dbReference type="PANTHER" id="PTHR43636:SF2">
    <property type="entry name" value="ELONGATION FACTOR G, MITOCHONDRIAL"/>
    <property type="match status" value="1"/>
</dbReference>
<evidence type="ECO:0000256" key="2">
    <source>
        <dbReference type="ARBA" id="ARBA00022917"/>
    </source>
</evidence>
<dbReference type="SUPFAM" id="SSF50447">
    <property type="entry name" value="Translation proteins"/>
    <property type="match status" value="1"/>
</dbReference>
<dbReference type="GO" id="GO:0003924">
    <property type="term" value="F:GTPase activity"/>
    <property type="evidence" value="ECO:0007669"/>
    <property type="project" value="TreeGrafter"/>
</dbReference>
<dbReference type="Pfam" id="PF03144">
    <property type="entry name" value="GTP_EFTU_D2"/>
    <property type="match status" value="1"/>
</dbReference>
<protein>
    <recommendedName>
        <fullName evidence="3">Translation elongation factor EFTu-like domain-containing protein</fullName>
    </recommendedName>
</protein>
<evidence type="ECO:0000259" key="3">
    <source>
        <dbReference type="Pfam" id="PF03144"/>
    </source>
</evidence>
<organism evidence="4 5">
    <name type="scientific">Dreissena polymorpha</name>
    <name type="common">Zebra mussel</name>
    <name type="synonym">Mytilus polymorpha</name>
    <dbReference type="NCBI Taxonomy" id="45954"/>
    <lineage>
        <taxon>Eukaryota</taxon>
        <taxon>Metazoa</taxon>
        <taxon>Spiralia</taxon>
        <taxon>Lophotrochozoa</taxon>
        <taxon>Mollusca</taxon>
        <taxon>Bivalvia</taxon>
        <taxon>Autobranchia</taxon>
        <taxon>Heteroconchia</taxon>
        <taxon>Euheterodonta</taxon>
        <taxon>Imparidentia</taxon>
        <taxon>Neoheterodontei</taxon>
        <taxon>Myida</taxon>
        <taxon>Dreissenoidea</taxon>
        <taxon>Dreissenidae</taxon>
        <taxon>Dreissena</taxon>
    </lineage>
</organism>
<dbReference type="InterPro" id="IPR004161">
    <property type="entry name" value="EFTu-like_2"/>
</dbReference>
<dbReference type="GO" id="GO:0003746">
    <property type="term" value="F:translation elongation factor activity"/>
    <property type="evidence" value="ECO:0007669"/>
    <property type="project" value="UniProtKB-KW"/>
</dbReference>
<dbReference type="EMBL" id="JAIWYP010000006">
    <property type="protein sequence ID" value="KAH3806042.1"/>
    <property type="molecule type" value="Genomic_DNA"/>
</dbReference>
<evidence type="ECO:0000313" key="4">
    <source>
        <dbReference type="EMBL" id="KAH3806042.1"/>
    </source>
</evidence>
<dbReference type="InterPro" id="IPR009000">
    <property type="entry name" value="Transl_B-barrel_sf"/>
</dbReference>
<dbReference type="GO" id="GO:0070125">
    <property type="term" value="P:mitochondrial translational elongation"/>
    <property type="evidence" value="ECO:0007669"/>
    <property type="project" value="TreeGrafter"/>
</dbReference>
<dbReference type="Proteomes" id="UP000828390">
    <property type="component" value="Unassembled WGS sequence"/>
</dbReference>
<dbReference type="GO" id="GO:0005525">
    <property type="term" value="F:GTP binding"/>
    <property type="evidence" value="ECO:0007669"/>
    <property type="project" value="InterPro"/>
</dbReference>
<evidence type="ECO:0000256" key="1">
    <source>
        <dbReference type="ARBA" id="ARBA00022768"/>
    </source>
</evidence>
<gene>
    <name evidence="4" type="ORF">DPMN_134352</name>
</gene>
<keyword evidence="2" id="KW-0648">Protein biosynthesis</keyword>
<dbReference type="GO" id="GO:0005739">
    <property type="term" value="C:mitochondrion"/>
    <property type="evidence" value="ECO:0007669"/>
    <property type="project" value="TreeGrafter"/>
</dbReference>
<reference evidence="4" key="1">
    <citation type="journal article" date="2019" name="bioRxiv">
        <title>The Genome of the Zebra Mussel, Dreissena polymorpha: A Resource for Invasive Species Research.</title>
        <authorList>
            <person name="McCartney M.A."/>
            <person name="Auch B."/>
            <person name="Kono T."/>
            <person name="Mallez S."/>
            <person name="Zhang Y."/>
            <person name="Obille A."/>
            <person name="Becker A."/>
            <person name="Abrahante J.E."/>
            <person name="Garbe J."/>
            <person name="Badalamenti J.P."/>
            <person name="Herman A."/>
            <person name="Mangelson H."/>
            <person name="Liachko I."/>
            <person name="Sullivan S."/>
            <person name="Sone E.D."/>
            <person name="Koren S."/>
            <person name="Silverstein K.A.T."/>
            <person name="Beckman K.B."/>
            <person name="Gohl D.M."/>
        </authorList>
    </citation>
    <scope>NUCLEOTIDE SEQUENCE</scope>
    <source>
        <strain evidence="4">Duluth1</strain>
        <tissue evidence="4">Whole animal</tissue>
    </source>
</reference>
<sequence length="50" mass="5788">MRVYQGGLKKGDTIFNTRTGKKVKVPRLVRMHADEMQVRTRAWGYIPLPS</sequence>
<evidence type="ECO:0000313" key="5">
    <source>
        <dbReference type="Proteomes" id="UP000828390"/>
    </source>
</evidence>